<gene>
    <name evidence="1" type="ORF">THERMOS_2293</name>
</gene>
<proteinExistence type="predicted"/>
<reference evidence="1 2" key="1">
    <citation type="submission" date="2020-05" db="EMBL/GenBank/DDBJ databases">
        <authorList>
            <person name="Petersen J."/>
            <person name="Sayavedra L."/>
        </authorList>
    </citation>
    <scope>NUCLEOTIDE SEQUENCE [LARGE SCALE GENOMIC DNA]</scope>
    <source>
        <strain evidence="1">B thermophilus SOXS</strain>
    </source>
</reference>
<evidence type="ECO:0000313" key="2">
    <source>
        <dbReference type="Proteomes" id="UP000643672"/>
    </source>
</evidence>
<protein>
    <submittedName>
        <fullName evidence="1">Uncharacterized protein</fullName>
    </submittedName>
</protein>
<organism evidence="1 2">
    <name type="scientific">Bathymodiolus thermophilus thioautotrophic gill symbiont</name>
    <dbReference type="NCBI Taxonomy" id="2360"/>
    <lineage>
        <taxon>Bacteria</taxon>
        <taxon>Pseudomonadati</taxon>
        <taxon>Pseudomonadota</taxon>
        <taxon>Gammaproteobacteria</taxon>
        <taxon>sulfur-oxidizing symbionts</taxon>
    </lineage>
</organism>
<sequence>MGAMKEKHLQNKIFEFATKSNKAGVDKFKLDLQNFINQ</sequence>
<dbReference type="AlphaFoldDB" id="A0A8H8XF65"/>
<keyword evidence="2" id="KW-1185">Reference proteome</keyword>
<dbReference type="EMBL" id="CAESAQ020000099">
    <property type="protein sequence ID" value="CAB5506357.1"/>
    <property type="molecule type" value="Genomic_DNA"/>
</dbReference>
<accession>A0A8H8XF65</accession>
<dbReference type="Proteomes" id="UP000643672">
    <property type="component" value="Unassembled WGS sequence"/>
</dbReference>
<evidence type="ECO:0000313" key="1">
    <source>
        <dbReference type="EMBL" id="CAB5506357.1"/>
    </source>
</evidence>
<comment type="caution">
    <text evidence="1">The sequence shown here is derived from an EMBL/GenBank/DDBJ whole genome shotgun (WGS) entry which is preliminary data.</text>
</comment>
<name>A0A8H8XF65_9GAMM</name>